<organism evidence="2 3">
    <name type="scientific">Psychroserpens ponticola</name>
    <dbReference type="NCBI Taxonomy" id="2932268"/>
    <lineage>
        <taxon>Bacteria</taxon>
        <taxon>Pseudomonadati</taxon>
        <taxon>Bacteroidota</taxon>
        <taxon>Flavobacteriia</taxon>
        <taxon>Flavobacteriales</taxon>
        <taxon>Flavobacteriaceae</taxon>
        <taxon>Psychroserpens</taxon>
    </lineage>
</organism>
<evidence type="ECO:0000313" key="2">
    <source>
        <dbReference type="EMBL" id="WCO01872.1"/>
    </source>
</evidence>
<proteinExistence type="predicted"/>
<keyword evidence="3" id="KW-1185">Reference proteome</keyword>
<name>A0ABY7RXS4_9FLAO</name>
<dbReference type="Pfam" id="PF14321">
    <property type="entry name" value="DUF4382"/>
    <property type="match status" value="1"/>
</dbReference>
<dbReference type="EMBL" id="CP116221">
    <property type="protein sequence ID" value="WCO01872.1"/>
    <property type="molecule type" value="Genomic_DNA"/>
</dbReference>
<sequence>MTFFYNSKTLLISLLAIVLFTSCTKEEDSSPIENSLVNVKLTGTQTQLSRLNLEILDVQLRVLEDETDPNAWLSLNAINTGIHDLTDFTDNQVLTLVDFEQVPAEFIYNIKLVLGSDNSVVKNNIEYVVDIESEYDNASVNILERQLVENKLYEFTIELNIDDSVQFSSQNEVKLNPKMNTLMRLYNLF</sequence>
<evidence type="ECO:0000259" key="1">
    <source>
        <dbReference type="Pfam" id="PF14321"/>
    </source>
</evidence>
<feature type="domain" description="DUF4382" evidence="1">
    <location>
        <begin position="36"/>
        <end position="177"/>
    </location>
</feature>
<dbReference type="Proteomes" id="UP001202717">
    <property type="component" value="Chromosome"/>
</dbReference>
<accession>A0ABY7RXS4</accession>
<protein>
    <submittedName>
        <fullName evidence="2">DUF4382 domain-containing protein</fullName>
    </submittedName>
</protein>
<reference evidence="2 3" key="1">
    <citation type="submission" date="2023-01" db="EMBL/GenBank/DDBJ databases">
        <title>Psychroserpens ponticola sp. nov., isolated from seawater.</title>
        <authorList>
            <person name="Kristyanto S."/>
            <person name="Jung J."/>
            <person name="Kim J.M."/>
            <person name="Jeon C.O."/>
        </authorList>
    </citation>
    <scope>NUCLEOTIDE SEQUENCE [LARGE SCALE GENOMIC DNA]</scope>
    <source>
        <strain evidence="2 3">MSW6</strain>
    </source>
</reference>
<dbReference type="InterPro" id="IPR025491">
    <property type="entry name" value="DUF4382"/>
</dbReference>
<gene>
    <name evidence="2" type="ORF">MUN68_017645</name>
</gene>
<evidence type="ECO:0000313" key="3">
    <source>
        <dbReference type="Proteomes" id="UP001202717"/>
    </source>
</evidence>
<dbReference type="RefSeq" id="WP_249996264.1">
    <property type="nucleotide sequence ID" value="NZ_CP116221.1"/>
</dbReference>